<accession>A0A1I7WWQ1</accession>
<proteinExistence type="predicted"/>
<organism evidence="1 2">
    <name type="scientific">Heterorhabditis bacteriophora</name>
    <name type="common">Entomopathogenic nematode worm</name>
    <dbReference type="NCBI Taxonomy" id="37862"/>
    <lineage>
        <taxon>Eukaryota</taxon>
        <taxon>Metazoa</taxon>
        <taxon>Ecdysozoa</taxon>
        <taxon>Nematoda</taxon>
        <taxon>Chromadorea</taxon>
        <taxon>Rhabditida</taxon>
        <taxon>Rhabditina</taxon>
        <taxon>Rhabditomorpha</taxon>
        <taxon>Strongyloidea</taxon>
        <taxon>Heterorhabditidae</taxon>
        <taxon>Heterorhabditis</taxon>
    </lineage>
</organism>
<sequence>MSLSTDMDVTFDVRQSMALVMNITPTTSEKYCFYHLLHSYTFCKIILIFNFF</sequence>
<keyword evidence="1" id="KW-1185">Reference proteome</keyword>
<name>A0A1I7WWQ1_HETBA</name>
<dbReference type="Proteomes" id="UP000095283">
    <property type="component" value="Unplaced"/>
</dbReference>
<evidence type="ECO:0000313" key="1">
    <source>
        <dbReference type="Proteomes" id="UP000095283"/>
    </source>
</evidence>
<evidence type="ECO:0000313" key="2">
    <source>
        <dbReference type="WBParaSite" id="Hba_09523"/>
    </source>
</evidence>
<protein>
    <submittedName>
        <fullName evidence="2">Uncharacterized protein</fullName>
    </submittedName>
</protein>
<reference evidence="2" key="1">
    <citation type="submission" date="2016-11" db="UniProtKB">
        <authorList>
            <consortium name="WormBaseParasite"/>
        </authorList>
    </citation>
    <scope>IDENTIFICATION</scope>
</reference>
<dbReference type="AlphaFoldDB" id="A0A1I7WWQ1"/>
<dbReference type="WBParaSite" id="Hba_09523">
    <property type="protein sequence ID" value="Hba_09523"/>
    <property type="gene ID" value="Hba_09523"/>
</dbReference>